<organism evidence="3 4">
    <name type="scientific">Rubrivivax rivuli</name>
    <dbReference type="NCBI Taxonomy" id="1862385"/>
    <lineage>
        <taxon>Bacteria</taxon>
        <taxon>Pseudomonadati</taxon>
        <taxon>Pseudomonadota</taxon>
        <taxon>Betaproteobacteria</taxon>
        <taxon>Burkholderiales</taxon>
        <taxon>Sphaerotilaceae</taxon>
        <taxon>Rubrivivax</taxon>
    </lineage>
</organism>
<proteinExistence type="predicted"/>
<accession>A0A437RLH9</accession>
<evidence type="ECO:0000313" key="3">
    <source>
        <dbReference type="EMBL" id="RVU47650.1"/>
    </source>
</evidence>
<dbReference type="InterPro" id="IPR036465">
    <property type="entry name" value="vWFA_dom_sf"/>
</dbReference>
<sequence length="392" mass="43469">MQAATHAEPLQAIAGFAALLREHGLKVGVAEQQAFVRAALALPAQRSAQIDAAWRAIACHDARSWRQWPELFDRYWRPHRSTGRVRVSGQTRPARDIRQVVQQLQQSLADNGSTPPPGRQSLDTALQSAPEAEGGSDSDAAPRAQGGASRTEALHDRGLSQWLPQDLALLDQLAERIARRLRVRLTRRWQDDPRGARLDVRRTLRASLKTGGVPITPAWRRQRREKPRVFILVDVSRSMETHAQLFLRIARAFVQAIGARVFVFHTRLAEVTPLLLRDSATVQEKINAVTAGFGGGTRIATSLADFHGVHARAQLNRSAQVWVLSDGFDADEPQQLADELAAVRSRGARITWFHPADQRPQSQAVQTALPLVQRFVRLNSLRDLALAADALN</sequence>
<reference evidence="3 4" key="1">
    <citation type="submission" date="2019-01" db="EMBL/GenBank/DDBJ databases">
        <authorList>
            <person name="Chen W.-M."/>
        </authorList>
    </citation>
    <scope>NUCLEOTIDE SEQUENCE [LARGE SCALE GENOMIC DNA]</scope>
    <source>
        <strain evidence="3 4">KYPY4</strain>
    </source>
</reference>
<protein>
    <submittedName>
        <fullName evidence="3">VWA domain-containing protein</fullName>
    </submittedName>
</protein>
<dbReference type="AlphaFoldDB" id="A0A437RLH9"/>
<dbReference type="PANTHER" id="PTHR39338:SF6">
    <property type="entry name" value="BLL5662 PROTEIN"/>
    <property type="match status" value="1"/>
</dbReference>
<gene>
    <name evidence="3" type="ORF">EOE66_07935</name>
</gene>
<dbReference type="CDD" id="cd00198">
    <property type="entry name" value="vWFA"/>
    <property type="match status" value="1"/>
</dbReference>
<dbReference type="PANTHER" id="PTHR39338">
    <property type="entry name" value="BLL5662 PROTEIN-RELATED"/>
    <property type="match status" value="1"/>
</dbReference>
<dbReference type="SMART" id="SM00327">
    <property type="entry name" value="VWA"/>
    <property type="match status" value="1"/>
</dbReference>
<dbReference type="Gene3D" id="3.40.50.410">
    <property type="entry name" value="von Willebrand factor, type A domain"/>
    <property type="match status" value="1"/>
</dbReference>
<name>A0A437RLH9_9BURK</name>
<dbReference type="InterPro" id="IPR011195">
    <property type="entry name" value="UCP010256"/>
</dbReference>
<evidence type="ECO:0000259" key="2">
    <source>
        <dbReference type="SMART" id="SM00327"/>
    </source>
</evidence>
<dbReference type="Proteomes" id="UP000285575">
    <property type="component" value="Unassembled WGS sequence"/>
</dbReference>
<dbReference type="SUPFAM" id="SSF53300">
    <property type="entry name" value="vWA-like"/>
    <property type="match status" value="1"/>
</dbReference>
<evidence type="ECO:0000256" key="1">
    <source>
        <dbReference type="SAM" id="MobiDB-lite"/>
    </source>
</evidence>
<feature type="region of interest" description="Disordered" evidence="1">
    <location>
        <begin position="105"/>
        <end position="153"/>
    </location>
</feature>
<dbReference type="OrthoDB" id="9790469at2"/>
<dbReference type="Pfam" id="PF05762">
    <property type="entry name" value="VWA_CoxE"/>
    <property type="match status" value="1"/>
</dbReference>
<evidence type="ECO:0000313" key="4">
    <source>
        <dbReference type="Proteomes" id="UP000285575"/>
    </source>
</evidence>
<dbReference type="InterPro" id="IPR002035">
    <property type="entry name" value="VWF_A"/>
</dbReference>
<dbReference type="PIRSF" id="PIRSF010256">
    <property type="entry name" value="CoxE_vWa"/>
    <property type="match status" value="1"/>
</dbReference>
<feature type="domain" description="VWFA" evidence="2">
    <location>
        <begin position="226"/>
        <end position="390"/>
    </location>
</feature>
<dbReference type="RefSeq" id="WP_128228112.1">
    <property type="nucleotide sequence ID" value="NZ_SACR01000002.1"/>
</dbReference>
<dbReference type="EMBL" id="SACR01000002">
    <property type="protein sequence ID" value="RVU47650.1"/>
    <property type="molecule type" value="Genomic_DNA"/>
</dbReference>
<keyword evidence="4" id="KW-1185">Reference proteome</keyword>
<dbReference type="InterPro" id="IPR008912">
    <property type="entry name" value="Uncharacterised_CoxE"/>
</dbReference>
<comment type="caution">
    <text evidence="3">The sequence shown here is derived from an EMBL/GenBank/DDBJ whole genome shotgun (WGS) entry which is preliminary data.</text>
</comment>